<organism evidence="6 7">
    <name type="scientific">Bondarzewia mesenterica</name>
    <dbReference type="NCBI Taxonomy" id="1095465"/>
    <lineage>
        <taxon>Eukaryota</taxon>
        <taxon>Fungi</taxon>
        <taxon>Dikarya</taxon>
        <taxon>Basidiomycota</taxon>
        <taxon>Agaricomycotina</taxon>
        <taxon>Agaricomycetes</taxon>
        <taxon>Russulales</taxon>
        <taxon>Bondarzewiaceae</taxon>
        <taxon>Bondarzewia</taxon>
    </lineage>
</organism>
<dbReference type="Gene3D" id="3.30.420.10">
    <property type="entry name" value="Ribonuclease H-like superfamily/Ribonuclease H"/>
    <property type="match status" value="1"/>
</dbReference>
<name>A0A4S4M3W7_9AGAM</name>
<dbReference type="SUPFAM" id="SSF54160">
    <property type="entry name" value="Chromo domain-like"/>
    <property type="match status" value="1"/>
</dbReference>
<dbReference type="InterPro" id="IPR036397">
    <property type="entry name" value="RNaseH_sf"/>
</dbReference>
<reference evidence="6 7" key="1">
    <citation type="submission" date="2019-02" db="EMBL/GenBank/DDBJ databases">
        <title>Genome sequencing of the rare red list fungi Bondarzewia mesenterica.</title>
        <authorList>
            <person name="Buettner E."/>
            <person name="Kellner H."/>
        </authorList>
    </citation>
    <scope>NUCLEOTIDE SEQUENCE [LARGE SCALE GENOMIC DNA]</scope>
    <source>
        <strain evidence="6 7">DSM 108281</strain>
    </source>
</reference>
<dbReference type="GO" id="GO:0006338">
    <property type="term" value="P:chromatin remodeling"/>
    <property type="evidence" value="ECO:0007669"/>
    <property type="project" value="UniProtKB-ARBA"/>
</dbReference>
<dbReference type="OrthoDB" id="2630497at2759"/>
<comment type="caution">
    <text evidence="6">The sequence shown here is derived from an EMBL/GenBank/DDBJ whole genome shotgun (WGS) entry which is preliminary data.</text>
</comment>
<dbReference type="GO" id="GO:0003723">
    <property type="term" value="F:RNA binding"/>
    <property type="evidence" value="ECO:0007669"/>
    <property type="project" value="UniProtKB-KW"/>
</dbReference>
<dbReference type="PROSITE" id="PS50994">
    <property type="entry name" value="INTEGRASE"/>
    <property type="match status" value="1"/>
</dbReference>
<evidence type="ECO:0000256" key="2">
    <source>
        <dbReference type="SAM" id="Coils"/>
    </source>
</evidence>
<dbReference type="GO" id="GO:0005634">
    <property type="term" value="C:nucleus"/>
    <property type="evidence" value="ECO:0007669"/>
    <property type="project" value="UniProtKB-ARBA"/>
</dbReference>
<protein>
    <recommendedName>
        <fullName evidence="8">Integrase catalytic domain-containing protein</fullName>
    </recommendedName>
</protein>
<dbReference type="AlphaFoldDB" id="A0A4S4M3W7"/>
<dbReference type="CDD" id="cd00024">
    <property type="entry name" value="CD_CSD"/>
    <property type="match status" value="1"/>
</dbReference>
<dbReference type="InterPro" id="IPR001584">
    <property type="entry name" value="Integrase_cat-core"/>
</dbReference>
<evidence type="ECO:0008006" key="8">
    <source>
        <dbReference type="Google" id="ProtNLM"/>
    </source>
</evidence>
<evidence type="ECO:0000259" key="5">
    <source>
        <dbReference type="PROSITE" id="PS50994"/>
    </source>
</evidence>
<dbReference type="Pfam" id="PF00665">
    <property type="entry name" value="rve"/>
    <property type="match status" value="1"/>
</dbReference>
<dbReference type="EMBL" id="SGPL01000039">
    <property type="protein sequence ID" value="THH19645.1"/>
    <property type="molecule type" value="Genomic_DNA"/>
</dbReference>
<feature type="domain" description="Chromo" evidence="4">
    <location>
        <begin position="313"/>
        <end position="343"/>
    </location>
</feature>
<evidence type="ECO:0000256" key="1">
    <source>
        <dbReference type="ARBA" id="ARBA00022884"/>
    </source>
</evidence>
<dbReference type="InterPro" id="IPR012337">
    <property type="entry name" value="RNaseH-like_sf"/>
</dbReference>
<dbReference type="FunFam" id="3.30.420.10:FF:000032">
    <property type="entry name" value="Retrovirus-related Pol polyprotein from transposon 297-like Protein"/>
    <property type="match status" value="1"/>
</dbReference>
<dbReference type="Pfam" id="PF24626">
    <property type="entry name" value="SH3_Tf2-1"/>
    <property type="match status" value="1"/>
</dbReference>
<evidence type="ECO:0000313" key="7">
    <source>
        <dbReference type="Proteomes" id="UP000310158"/>
    </source>
</evidence>
<evidence type="ECO:0000313" key="6">
    <source>
        <dbReference type="EMBL" id="THH19645.1"/>
    </source>
</evidence>
<dbReference type="PANTHER" id="PTHR37984:SF15">
    <property type="entry name" value="INTEGRASE CATALYTIC DOMAIN-CONTAINING PROTEIN"/>
    <property type="match status" value="1"/>
</dbReference>
<dbReference type="SUPFAM" id="SSF53098">
    <property type="entry name" value="Ribonuclease H-like"/>
    <property type="match status" value="1"/>
</dbReference>
<dbReference type="PROSITE" id="PS50013">
    <property type="entry name" value="CHROMO_2"/>
    <property type="match status" value="1"/>
</dbReference>
<dbReference type="PANTHER" id="PTHR37984">
    <property type="entry name" value="PROTEIN CBG26694"/>
    <property type="match status" value="1"/>
</dbReference>
<dbReference type="Proteomes" id="UP000310158">
    <property type="component" value="Unassembled WGS sequence"/>
</dbReference>
<dbReference type="InterPro" id="IPR050951">
    <property type="entry name" value="Retrovirus_Pol_polyprotein"/>
</dbReference>
<feature type="region of interest" description="Disordered" evidence="3">
    <location>
        <begin position="291"/>
        <end position="310"/>
    </location>
</feature>
<dbReference type="InterPro" id="IPR023780">
    <property type="entry name" value="Chromo_domain"/>
</dbReference>
<sequence>MGTLHPSEIPSGPWQNIVMDLIVGLPDSQGYDSILIVPDQYTKMVHTMATTSTVTAEGVARLLRDNVWKLHGLPSKITSDRGPQFASQVMRELNRMLGIKTALSTAYHPQTDGQTERINQEIEQYFCLFVNHRQDDWTEWLPIAEYTYNNKVQASMKVSPFFANYGYHPRMGFKPHTQTKVEAVDDFISRMKKVHEELESVLKKAQEDMKQFYDAHRREAPNYKPGDKVWLDALDITTDRPMKKLSDHRLGPFLITKKIQSHAYRLKLPQTMKVHPVFHVSKLKLYVPDEISERHPQPPPPPIVRRGSDDPEYEVEEIVNSRIQRKCLEYLIHWKGYPTKENT</sequence>
<gene>
    <name evidence="6" type="ORF">EW146_g1559</name>
</gene>
<keyword evidence="7" id="KW-1185">Reference proteome</keyword>
<feature type="domain" description="Integrase catalytic" evidence="5">
    <location>
        <begin position="9"/>
        <end position="183"/>
    </location>
</feature>
<dbReference type="Gene3D" id="2.40.50.40">
    <property type="match status" value="1"/>
</dbReference>
<evidence type="ECO:0000256" key="3">
    <source>
        <dbReference type="SAM" id="MobiDB-lite"/>
    </source>
</evidence>
<proteinExistence type="predicted"/>
<keyword evidence="1" id="KW-0694">RNA-binding</keyword>
<dbReference type="Pfam" id="PF00385">
    <property type="entry name" value="Chromo"/>
    <property type="match status" value="1"/>
</dbReference>
<feature type="coiled-coil region" evidence="2">
    <location>
        <begin position="188"/>
        <end position="215"/>
    </location>
</feature>
<accession>A0A4S4M3W7</accession>
<dbReference type="GO" id="GO:0015074">
    <property type="term" value="P:DNA integration"/>
    <property type="evidence" value="ECO:0007669"/>
    <property type="project" value="InterPro"/>
</dbReference>
<dbReference type="InterPro" id="IPR016197">
    <property type="entry name" value="Chromo-like_dom_sf"/>
</dbReference>
<keyword evidence="2" id="KW-0175">Coiled coil</keyword>
<dbReference type="InterPro" id="IPR056924">
    <property type="entry name" value="SH3_Tf2-1"/>
</dbReference>
<evidence type="ECO:0000259" key="4">
    <source>
        <dbReference type="PROSITE" id="PS50013"/>
    </source>
</evidence>
<dbReference type="InterPro" id="IPR000953">
    <property type="entry name" value="Chromo/chromo_shadow_dom"/>
</dbReference>